<gene>
    <name evidence="1" type="ORF">E5990_02645</name>
</gene>
<dbReference type="EMBL" id="SSTG01000017">
    <property type="protein sequence ID" value="THG54481.1"/>
    <property type="molecule type" value="Genomic_DNA"/>
</dbReference>
<organism evidence="1 2">
    <name type="scientific">Muribaculum caecicola</name>
    <dbReference type="NCBI Taxonomy" id="3038144"/>
    <lineage>
        <taxon>Bacteria</taxon>
        <taxon>Pseudomonadati</taxon>
        <taxon>Bacteroidota</taxon>
        <taxon>Bacteroidia</taxon>
        <taxon>Bacteroidales</taxon>
        <taxon>Muribaculaceae</taxon>
        <taxon>Muribaculum</taxon>
    </lineage>
</organism>
<sequence length="384" mass="45119">MSKIKGLYFYGYENADIRFRNAGIEKKVAAQIKALNQSGLSCRQVKYPKRFSLSIWRKIIMRLPFQGPIGDCLSRHKPEFDGFDFYYIRRPIFLSLPHLLAIRKIRRHNPHAVILYELWTYPIKKELIRRWFNHPFWWKEVCYMPFLKRYINRYVAVSNLDKIEGVATIKMKNGIDFDLIPPPINLSPEDRSIHIVAVAKITIWHGYDRFLQGMYRYYKSGGNRKIVLHIVGTGSGQQKLNEMIKEMNLNENVVMHGFKTGTELDAIYNKCHLGLISLATQDKDIYIHSTLKSREYLAKGLPTIATGITDVFVNTDYKYNLELPMNEKIVDMNRIIAFYDQIYTHATRQQVMTEIREFAERTIAIQTTMKPIIQYIKDTVNLYK</sequence>
<proteinExistence type="predicted"/>
<evidence type="ECO:0000313" key="2">
    <source>
        <dbReference type="Proteomes" id="UP000305401"/>
    </source>
</evidence>
<dbReference type="Proteomes" id="UP000305401">
    <property type="component" value="Unassembled WGS sequence"/>
</dbReference>
<protein>
    <submittedName>
        <fullName evidence="1">Glycosyltransferase</fullName>
    </submittedName>
</protein>
<comment type="caution">
    <text evidence="1">The sequence shown here is derived from an EMBL/GenBank/DDBJ whole genome shotgun (WGS) entry which is preliminary data.</text>
</comment>
<evidence type="ECO:0000313" key="1">
    <source>
        <dbReference type="EMBL" id="THG54481.1"/>
    </source>
</evidence>
<reference evidence="1" key="1">
    <citation type="submission" date="2019-04" db="EMBL/GenBank/DDBJ databases">
        <title>Microbes associate with the intestines of laboratory mice.</title>
        <authorList>
            <person name="Navarre W."/>
            <person name="Wong E."/>
            <person name="Huang K.C."/>
            <person name="Tropini C."/>
            <person name="Ng K."/>
            <person name="Yu B."/>
        </authorList>
    </citation>
    <scope>NUCLEOTIDE SEQUENCE</scope>
    <source>
        <strain evidence="1">NM86_A22</strain>
    </source>
</reference>
<name>A0AC61S6Z8_9BACT</name>
<keyword evidence="2" id="KW-1185">Reference proteome</keyword>
<accession>A0AC61S6Z8</accession>